<organism evidence="1">
    <name type="scientific">Sedimenticola thiotaurini</name>
    <dbReference type="NCBI Taxonomy" id="1543721"/>
    <lineage>
        <taxon>Bacteria</taxon>
        <taxon>Pseudomonadati</taxon>
        <taxon>Pseudomonadota</taxon>
        <taxon>Gammaproteobacteria</taxon>
        <taxon>Chromatiales</taxon>
        <taxon>Sedimenticolaceae</taxon>
        <taxon>Sedimenticola</taxon>
    </lineage>
</organism>
<dbReference type="EMBL" id="DRKP01000021">
    <property type="protein sequence ID" value="HEB95123.1"/>
    <property type="molecule type" value="Genomic_DNA"/>
</dbReference>
<dbReference type="Proteomes" id="UP000886251">
    <property type="component" value="Unassembled WGS sequence"/>
</dbReference>
<proteinExistence type="predicted"/>
<gene>
    <name evidence="1" type="ORF">ENI96_01670</name>
</gene>
<protein>
    <submittedName>
        <fullName evidence="1">Uncharacterized protein</fullName>
    </submittedName>
</protein>
<name>A0A831RIB4_9GAMM</name>
<accession>A0A831RIB4</accession>
<reference evidence="1" key="1">
    <citation type="journal article" date="2020" name="mSystems">
        <title>Genome- and Community-Level Interaction Insights into Carbon Utilization and Element Cycling Functions of Hydrothermarchaeota in Hydrothermal Sediment.</title>
        <authorList>
            <person name="Zhou Z."/>
            <person name="Liu Y."/>
            <person name="Xu W."/>
            <person name="Pan J."/>
            <person name="Luo Z.H."/>
            <person name="Li M."/>
        </authorList>
    </citation>
    <scope>NUCLEOTIDE SEQUENCE [LARGE SCALE GENOMIC DNA]</scope>
    <source>
        <strain evidence="1">HyVt-443</strain>
    </source>
</reference>
<evidence type="ECO:0000313" key="1">
    <source>
        <dbReference type="EMBL" id="HEB95123.1"/>
    </source>
</evidence>
<comment type="caution">
    <text evidence="1">The sequence shown here is derived from an EMBL/GenBank/DDBJ whole genome shotgun (WGS) entry which is preliminary data.</text>
</comment>
<dbReference type="AlphaFoldDB" id="A0A831RIB4"/>
<sequence length="132" mass="14810">MDSTSIDLPGSEVESIRVGEGRVVVRFSRAYLIKTMSGSRERTRWWQAGELIFHQAEVEGEPPGCPCVCAGGDVGENVYTYRDMIPIPLQGQGRAHCDLRFEGSDRHLRVEAGGVELKMEDRPHYIEHIRPA</sequence>